<evidence type="ECO:0000256" key="5">
    <source>
        <dbReference type="SAM" id="MobiDB-lite"/>
    </source>
</evidence>
<feature type="transmembrane region" description="Helical" evidence="6">
    <location>
        <begin position="164"/>
        <end position="183"/>
    </location>
</feature>
<comment type="subcellular location">
    <subcellularLocation>
        <location evidence="1">Membrane</location>
    </subcellularLocation>
</comment>
<evidence type="ECO:0000313" key="9">
    <source>
        <dbReference type="Proteomes" id="UP000735302"/>
    </source>
</evidence>
<dbReference type="PANTHER" id="PTHR46641">
    <property type="entry name" value="FMRFAMIDE RECEPTOR-RELATED"/>
    <property type="match status" value="1"/>
</dbReference>
<sequence>MSVAVMSRTNMRTSQASVYLIALALADIIVLYTGLLRYFIREVSGVDIRHFSTASCKLHSFLVYMSLDTSVWILVAFTGERILSVYMPYKVKNICTRLNSLVLIGVIVVAMSALNSHFFYGMSSVTEQRPDNTSWFHPCYHINSEYQDFVIDVWPWVDFCVFNLVPFTLLSIGNTCIAVRVIMSRRRAKKVGSLDLRQDTTNIVTAPSAAKNTTTAAFRSPPVCAAANGTTSANASRCHEETKKTVFNCSITSTSCRPATSASRAWKGIAPPGDEIGTRQGPSGLLAGRTSFKPEEQAPPVRASKKNDRTSSMTAILLLLNVVFLATTTPVSIFFIIRDDWVKRITNHKDLALFRLTFTIVNLIQYMNNSINFILYCITGSRFRKELQAMIFRKHRVIPSMDEIPVRRPRPIENEITGLHTRMNIASDIAVEEQARPIRNDLHIPGAKTADTHV</sequence>
<protein>
    <submittedName>
        <fullName evidence="8">FMRFamide receptor</fullName>
    </submittedName>
</protein>
<dbReference type="Gene3D" id="1.20.1070.10">
    <property type="entry name" value="Rhodopsin 7-helix transmembrane proteins"/>
    <property type="match status" value="1"/>
</dbReference>
<feature type="transmembrane region" description="Helical" evidence="6">
    <location>
        <begin position="16"/>
        <end position="40"/>
    </location>
</feature>
<keyword evidence="3 6" id="KW-1133">Transmembrane helix</keyword>
<dbReference type="SUPFAM" id="SSF81321">
    <property type="entry name" value="Family A G protein-coupled receptor-like"/>
    <property type="match status" value="1"/>
</dbReference>
<proteinExistence type="predicted"/>
<feature type="transmembrane region" description="Helical" evidence="6">
    <location>
        <begin position="60"/>
        <end position="79"/>
    </location>
</feature>
<dbReference type="InterPro" id="IPR052954">
    <property type="entry name" value="GPCR-Ligand_Int"/>
</dbReference>
<dbReference type="PROSITE" id="PS50262">
    <property type="entry name" value="G_PROTEIN_RECEP_F1_2"/>
    <property type="match status" value="1"/>
</dbReference>
<feature type="transmembrane region" description="Helical" evidence="6">
    <location>
        <begin position="357"/>
        <end position="378"/>
    </location>
</feature>
<evidence type="ECO:0000256" key="1">
    <source>
        <dbReference type="ARBA" id="ARBA00004370"/>
    </source>
</evidence>
<dbReference type="PANTHER" id="PTHR46641:SF25">
    <property type="entry name" value="CNMAMIDE RECEPTOR-RELATED"/>
    <property type="match status" value="1"/>
</dbReference>
<organism evidence="8 9">
    <name type="scientific">Plakobranchus ocellatus</name>
    <dbReference type="NCBI Taxonomy" id="259542"/>
    <lineage>
        <taxon>Eukaryota</taxon>
        <taxon>Metazoa</taxon>
        <taxon>Spiralia</taxon>
        <taxon>Lophotrochozoa</taxon>
        <taxon>Mollusca</taxon>
        <taxon>Gastropoda</taxon>
        <taxon>Heterobranchia</taxon>
        <taxon>Euthyneura</taxon>
        <taxon>Panpulmonata</taxon>
        <taxon>Sacoglossa</taxon>
        <taxon>Placobranchoidea</taxon>
        <taxon>Plakobranchidae</taxon>
        <taxon>Plakobranchus</taxon>
    </lineage>
</organism>
<dbReference type="Pfam" id="PF00001">
    <property type="entry name" value="7tm_1"/>
    <property type="match status" value="1"/>
</dbReference>
<evidence type="ECO:0000256" key="2">
    <source>
        <dbReference type="ARBA" id="ARBA00022692"/>
    </source>
</evidence>
<feature type="domain" description="G-protein coupled receptors family 1 profile" evidence="7">
    <location>
        <begin position="1"/>
        <end position="376"/>
    </location>
</feature>
<dbReference type="Proteomes" id="UP000735302">
    <property type="component" value="Unassembled WGS sequence"/>
</dbReference>
<dbReference type="GO" id="GO:0016020">
    <property type="term" value="C:membrane"/>
    <property type="evidence" value="ECO:0007669"/>
    <property type="project" value="UniProtKB-SubCell"/>
</dbReference>
<evidence type="ECO:0000256" key="3">
    <source>
        <dbReference type="ARBA" id="ARBA00022989"/>
    </source>
</evidence>
<feature type="transmembrane region" description="Helical" evidence="6">
    <location>
        <begin position="100"/>
        <end position="120"/>
    </location>
</feature>
<dbReference type="InterPro" id="IPR017452">
    <property type="entry name" value="GPCR_Rhodpsn_7TM"/>
</dbReference>
<evidence type="ECO:0000256" key="6">
    <source>
        <dbReference type="SAM" id="Phobius"/>
    </source>
</evidence>
<evidence type="ECO:0000256" key="4">
    <source>
        <dbReference type="ARBA" id="ARBA00023136"/>
    </source>
</evidence>
<reference evidence="8 9" key="1">
    <citation type="journal article" date="2021" name="Elife">
        <title>Chloroplast acquisition without the gene transfer in kleptoplastic sea slugs, Plakobranchus ocellatus.</title>
        <authorList>
            <person name="Maeda T."/>
            <person name="Takahashi S."/>
            <person name="Yoshida T."/>
            <person name="Shimamura S."/>
            <person name="Takaki Y."/>
            <person name="Nagai Y."/>
            <person name="Toyoda A."/>
            <person name="Suzuki Y."/>
            <person name="Arimoto A."/>
            <person name="Ishii H."/>
            <person name="Satoh N."/>
            <person name="Nishiyama T."/>
            <person name="Hasebe M."/>
            <person name="Maruyama T."/>
            <person name="Minagawa J."/>
            <person name="Obokata J."/>
            <person name="Shigenobu S."/>
        </authorList>
    </citation>
    <scope>NUCLEOTIDE SEQUENCE [LARGE SCALE GENOMIC DNA]</scope>
</reference>
<keyword evidence="8" id="KW-0675">Receptor</keyword>
<dbReference type="AlphaFoldDB" id="A0AAV4C986"/>
<dbReference type="PRINTS" id="PR00237">
    <property type="entry name" value="GPCRRHODOPSN"/>
</dbReference>
<dbReference type="EMBL" id="BLXT01005979">
    <property type="protein sequence ID" value="GFO27886.1"/>
    <property type="molecule type" value="Genomic_DNA"/>
</dbReference>
<feature type="region of interest" description="Disordered" evidence="5">
    <location>
        <begin position="269"/>
        <end position="307"/>
    </location>
</feature>
<gene>
    <name evidence="8" type="ORF">PoB_005439100</name>
</gene>
<accession>A0AAV4C986</accession>
<feature type="transmembrane region" description="Helical" evidence="6">
    <location>
        <begin position="315"/>
        <end position="337"/>
    </location>
</feature>
<evidence type="ECO:0000313" key="8">
    <source>
        <dbReference type="EMBL" id="GFO27886.1"/>
    </source>
</evidence>
<keyword evidence="2 6" id="KW-0812">Transmembrane</keyword>
<keyword evidence="4 6" id="KW-0472">Membrane</keyword>
<evidence type="ECO:0000259" key="7">
    <source>
        <dbReference type="PROSITE" id="PS50262"/>
    </source>
</evidence>
<name>A0AAV4C986_9GAST</name>
<dbReference type="InterPro" id="IPR000276">
    <property type="entry name" value="GPCR_Rhodpsn"/>
</dbReference>
<keyword evidence="9" id="KW-1185">Reference proteome</keyword>
<dbReference type="CDD" id="cd14978">
    <property type="entry name" value="7tmA_FMRFamide_R-like"/>
    <property type="match status" value="1"/>
</dbReference>
<dbReference type="GO" id="GO:0004930">
    <property type="term" value="F:G protein-coupled receptor activity"/>
    <property type="evidence" value="ECO:0007669"/>
    <property type="project" value="InterPro"/>
</dbReference>
<comment type="caution">
    <text evidence="8">The sequence shown here is derived from an EMBL/GenBank/DDBJ whole genome shotgun (WGS) entry which is preliminary data.</text>
</comment>